<accession>A5FAT4</accession>
<keyword evidence="2" id="KW-1185">Reference proteome</keyword>
<organism evidence="1 2">
    <name type="scientific">Flavobacterium johnsoniae (strain ATCC 17061 / DSM 2064 / JCM 8514 / BCRC 14874 / CCUG 350202 / NBRC 14942 / NCIMB 11054 / UW101)</name>
    <name type="common">Cytophaga johnsonae</name>
    <dbReference type="NCBI Taxonomy" id="376686"/>
    <lineage>
        <taxon>Bacteria</taxon>
        <taxon>Pseudomonadati</taxon>
        <taxon>Bacteroidota</taxon>
        <taxon>Flavobacteriia</taxon>
        <taxon>Flavobacteriales</taxon>
        <taxon>Flavobacteriaceae</taxon>
        <taxon>Flavobacterium</taxon>
    </lineage>
</organism>
<dbReference type="GeneID" id="31767613"/>
<dbReference type="RefSeq" id="WP_012026651.1">
    <property type="nucleotide sequence ID" value="NC_009441.1"/>
</dbReference>
<name>A5FAT4_FLAJ1</name>
<protein>
    <submittedName>
        <fullName evidence="1">Uncharacterized protein</fullName>
    </submittedName>
</protein>
<dbReference type="STRING" id="376686.Fjoh_4686"/>
<dbReference type="KEGG" id="fjo:Fjoh_4686"/>
<dbReference type="AlphaFoldDB" id="A5FAT4"/>
<reference evidence="1 2" key="1">
    <citation type="journal article" date="2009" name="Appl. Environ. Microbiol.">
        <title>Novel features of the polysaccharide-digesting gliding bacterium Flavobacterium johnsoniae as revealed by genome sequence analysis.</title>
        <authorList>
            <person name="McBride M.J."/>
            <person name="Xie G."/>
            <person name="Martens E.C."/>
            <person name="Lapidus A."/>
            <person name="Henrissat B."/>
            <person name="Rhodes R.G."/>
            <person name="Goltsman E."/>
            <person name="Wang W."/>
            <person name="Xu J."/>
            <person name="Hunnicutt D.W."/>
            <person name="Staroscik A.M."/>
            <person name="Hoover T.R."/>
            <person name="Cheng Y.Q."/>
            <person name="Stein J.L."/>
        </authorList>
    </citation>
    <scope>NUCLEOTIDE SEQUENCE [LARGE SCALE GENOMIC DNA]</scope>
    <source>
        <strain evidence="2">ATCC 17061 / DSM 2064 / JCM 8514 / BCRC 14874 / CCUG 350202 / NBRC 14942 / NCIMB 11054 / UW101</strain>
    </source>
</reference>
<dbReference type="HOGENOM" id="CLU_1101601_0_0_10"/>
<sequence length="252" mass="29958">MNYIPLIHTITDENIFSVLRQFLKTWYEIDLLQSDKEINFGNRLGITLSKNINDLLNLFTDLSNSIIYGNKKYIYSSFNYIFIDQRLVVSYSKKNDFLLLLQEGQRDFFYGIKKEDLLKDNPIIYRCIIDIKTKEVTYYKDLSLNNFIIKCICTNCSKLKTKSYKILLPKKDNLIKDKIDLIVSYFDYNTSFDKITFLESNDTIASIYNDESSDYNLLEINKWTEKQKEITEKAINIFDWNGWSDNSHRFKL</sequence>
<proteinExistence type="predicted"/>
<evidence type="ECO:0000313" key="1">
    <source>
        <dbReference type="EMBL" id="ABQ07685.1"/>
    </source>
</evidence>
<evidence type="ECO:0000313" key="2">
    <source>
        <dbReference type="Proteomes" id="UP000006694"/>
    </source>
</evidence>
<dbReference type="OrthoDB" id="9924102at2"/>
<gene>
    <name evidence="1" type="ordered locus">Fjoh_4686</name>
</gene>
<dbReference type="EMBL" id="CP000685">
    <property type="protein sequence ID" value="ABQ07685.1"/>
    <property type="molecule type" value="Genomic_DNA"/>
</dbReference>
<dbReference type="Proteomes" id="UP000006694">
    <property type="component" value="Chromosome"/>
</dbReference>